<comment type="caution">
    <text evidence="3">The sequence shown here is derived from an EMBL/GenBank/DDBJ whole genome shotgun (WGS) entry which is preliminary data.</text>
</comment>
<reference evidence="3" key="2">
    <citation type="submission" date="2020-09" db="EMBL/GenBank/DDBJ databases">
        <authorList>
            <person name="Sun Q."/>
            <person name="Zhou Y."/>
        </authorList>
    </citation>
    <scope>NUCLEOTIDE SEQUENCE</scope>
    <source>
        <strain evidence="3">CGMCC 1.15082</strain>
    </source>
</reference>
<dbReference type="Pfam" id="PF05170">
    <property type="entry name" value="AsmA"/>
    <property type="match status" value="1"/>
</dbReference>
<dbReference type="PANTHER" id="PTHR30441">
    <property type="entry name" value="DUF748 DOMAIN-CONTAINING PROTEIN"/>
    <property type="match status" value="1"/>
</dbReference>
<dbReference type="InterPro" id="IPR007844">
    <property type="entry name" value="AsmA"/>
</dbReference>
<feature type="compositionally biased region" description="Pro residues" evidence="1">
    <location>
        <begin position="611"/>
        <end position="623"/>
    </location>
</feature>
<evidence type="ECO:0000256" key="1">
    <source>
        <dbReference type="SAM" id="MobiDB-lite"/>
    </source>
</evidence>
<name>A0A916S0T6_9HYPH</name>
<protein>
    <submittedName>
        <fullName evidence="3">Membrane assembly protein AsmA</fullName>
    </submittedName>
</protein>
<dbReference type="EMBL" id="BMHH01000001">
    <property type="protein sequence ID" value="GGA78582.1"/>
    <property type="molecule type" value="Genomic_DNA"/>
</dbReference>
<accession>A0A916S0T6</accession>
<proteinExistence type="predicted"/>
<gene>
    <name evidence="3" type="ORF">GCM10011491_02190</name>
</gene>
<dbReference type="GO" id="GO:0005886">
    <property type="term" value="C:plasma membrane"/>
    <property type="evidence" value="ECO:0007669"/>
    <property type="project" value="TreeGrafter"/>
</dbReference>
<organism evidence="3 4">
    <name type="scientific">Brucella endophytica</name>
    <dbReference type="NCBI Taxonomy" id="1963359"/>
    <lineage>
        <taxon>Bacteria</taxon>
        <taxon>Pseudomonadati</taxon>
        <taxon>Pseudomonadota</taxon>
        <taxon>Alphaproteobacteria</taxon>
        <taxon>Hyphomicrobiales</taxon>
        <taxon>Brucellaceae</taxon>
        <taxon>Brucella/Ochrobactrum group</taxon>
        <taxon>Brucella</taxon>
    </lineage>
</organism>
<dbReference type="Proteomes" id="UP000646478">
    <property type="component" value="Unassembled WGS sequence"/>
</dbReference>
<dbReference type="AlphaFoldDB" id="A0A916S0T6"/>
<feature type="domain" description="AsmA" evidence="2">
    <location>
        <begin position="377"/>
        <end position="556"/>
    </location>
</feature>
<keyword evidence="4" id="KW-1185">Reference proteome</keyword>
<dbReference type="InterPro" id="IPR052894">
    <property type="entry name" value="AsmA-related"/>
</dbReference>
<dbReference type="GO" id="GO:0090313">
    <property type="term" value="P:regulation of protein targeting to membrane"/>
    <property type="evidence" value="ECO:0007669"/>
    <property type="project" value="TreeGrafter"/>
</dbReference>
<evidence type="ECO:0000259" key="2">
    <source>
        <dbReference type="Pfam" id="PF05170"/>
    </source>
</evidence>
<sequence length="648" mass="68453">MMLQVDPRPMSLPRSLRLVLTIIVLAFAALVAGIFALPSIVSTDAIRVRLAQELSAWTGYSVELRQPPQLTVFPVFQASLSGVTLSKVGESGKAPFMTADRIDVELSPIDALLGHISFSETRLIHPRFRLNEPVTDLPQLLTAAANSQGRLGQVIREAKALVASNPSDPKVDQLVSQPFGRIVIENGSLAYRRFGSPLEEQVTDINGTLDWPQTSSPASFQGRANWRGEAAEINFTANQPLILLAGGLSNLTASITSKPLTLTFDGKANISQSMFFEGALTAKSPSLSDTMRWAGRPVSGESSLIGAVELAANMTLTPARAKFSDVTLTTDKQSATGVIEIGLDQPTPAVTGTLAFQALDLRSLISTFIPLPAGGDDRIDTGFINQLDLDLRLSAQNATLGAVNLANLAAAIQVSGGQATFDIGDAKAFNGSLQSTIQITQGPDGANGELRFNGTDVDSAALVSAFGMQPFLTGKGNVSLNLKSPLDRWPTLLENASGTISLELGQGQMQGFDFNDFLGKVRSQRFFALERKQDASLGFNKLSMKAGIAEGVATLENARVETGNGVLTLAGIVPFLDKSLALSGEIAFPAPQNQGQPQTQNGAKPQNSPAPGQPAPTPPPAQPPINFFVGGSWDRPFISPMSAPASGN</sequence>
<evidence type="ECO:0000313" key="4">
    <source>
        <dbReference type="Proteomes" id="UP000646478"/>
    </source>
</evidence>
<evidence type="ECO:0000313" key="3">
    <source>
        <dbReference type="EMBL" id="GGA78582.1"/>
    </source>
</evidence>
<feature type="region of interest" description="Disordered" evidence="1">
    <location>
        <begin position="588"/>
        <end position="633"/>
    </location>
</feature>
<reference evidence="3" key="1">
    <citation type="journal article" date="2014" name="Int. J. Syst. Evol. Microbiol.">
        <title>Complete genome sequence of Corynebacterium casei LMG S-19264T (=DSM 44701T), isolated from a smear-ripened cheese.</title>
        <authorList>
            <consortium name="US DOE Joint Genome Institute (JGI-PGF)"/>
            <person name="Walter F."/>
            <person name="Albersmeier A."/>
            <person name="Kalinowski J."/>
            <person name="Ruckert C."/>
        </authorList>
    </citation>
    <scope>NUCLEOTIDE SEQUENCE</scope>
    <source>
        <strain evidence="3">CGMCC 1.15082</strain>
    </source>
</reference>
<dbReference type="PANTHER" id="PTHR30441:SF4">
    <property type="entry name" value="PROTEIN ASMA"/>
    <property type="match status" value="1"/>
</dbReference>
<feature type="compositionally biased region" description="Low complexity" evidence="1">
    <location>
        <begin position="590"/>
        <end position="603"/>
    </location>
</feature>